<dbReference type="EMBL" id="CADEAL010002146">
    <property type="protein sequence ID" value="CAB1438367.1"/>
    <property type="molecule type" value="Genomic_DNA"/>
</dbReference>
<sequence>MTQQQGPLTSPCTPLWGPSAAATLSLCQPPPSRPRLPREALCRRGGRQKTGLKRRRRRRRRVGDIRLQQQRSDYKLSPQVDFTVLGRLFTG</sequence>
<dbReference type="AlphaFoldDB" id="A0A9N7USP6"/>
<evidence type="ECO:0000313" key="2">
    <source>
        <dbReference type="EMBL" id="CAB1438367.1"/>
    </source>
</evidence>
<evidence type="ECO:0000256" key="1">
    <source>
        <dbReference type="SAM" id="MobiDB-lite"/>
    </source>
</evidence>
<reference evidence="2" key="1">
    <citation type="submission" date="2020-03" db="EMBL/GenBank/DDBJ databases">
        <authorList>
            <person name="Weist P."/>
        </authorList>
    </citation>
    <scope>NUCLEOTIDE SEQUENCE</scope>
</reference>
<gene>
    <name evidence="2" type="ORF">PLEPLA_LOCUS26307</name>
</gene>
<proteinExistence type="predicted"/>
<organism evidence="2 3">
    <name type="scientific">Pleuronectes platessa</name>
    <name type="common">European plaice</name>
    <dbReference type="NCBI Taxonomy" id="8262"/>
    <lineage>
        <taxon>Eukaryota</taxon>
        <taxon>Metazoa</taxon>
        <taxon>Chordata</taxon>
        <taxon>Craniata</taxon>
        <taxon>Vertebrata</taxon>
        <taxon>Euteleostomi</taxon>
        <taxon>Actinopterygii</taxon>
        <taxon>Neopterygii</taxon>
        <taxon>Teleostei</taxon>
        <taxon>Neoteleostei</taxon>
        <taxon>Acanthomorphata</taxon>
        <taxon>Carangaria</taxon>
        <taxon>Pleuronectiformes</taxon>
        <taxon>Pleuronectoidei</taxon>
        <taxon>Pleuronectidae</taxon>
        <taxon>Pleuronectes</taxon>
    </lineage>
</organism>
<evidence type="ECO:0000313" key="3">
    <source>
        <dbReference type="Proteomes" id="UP001153269"/>
    </source>
</evidence>
<feature type="region of interest" description="Disordered" evidence="1">
    <location>
        <begin position="26"/>
        <end position="70"/>
    </location>
</feature>
<name>A0A9N7USP6_PLEPL</name>
<feature type="compositionally biased region" description="Basic residues" evidence="1">
    <location>
        <begin position="44"/>
        <end position="61"/>
    </location>
</feature>
<dbReference type="Proteomes" id="UP001153269">
    <property type="component" value="Unassembled WGS sequence"/>
</dbReference>
<protein>
    <submittedName>
        <fullName evidence="2">Uncharacterized protein</fullName>
    </submittedName>
</protein>
<keyword evidence="3" id="KW-1185">Reference proteome</keyword>
<accession>A0A9N7USP6</accession>
<comment type="caution">
    <text evidence="2">The sequence shown here is derived from an EMBL/GenBank/DDBJ whole genome shotgun (WGS) entry which is preliminary data.</text>
</comment>